<evidence type="ECO:0000313" key="2">
    <source>
        <dbReference type="Proteomes" id="UP001222027"/>
    </source>
</evidence>
<gene>
    <name evidence="1" type="ORF">OPV22_002405</name>
</gene>
<evidence type="ECO:0000313" key="1">
    <source>
        <dbReference type="EMBL" id="KAJ8511971.1"/>
    </source>
</evidence>
<protein>
    <submittedName>
        <fullName evidence="1">Uncharacterized protein</fullName>
    </submittedName>
</protein>
<comment type="caution">
    <text evidence="1">The sequence shown here is derived from an EMBL/GenBank/DDBJ whole genome shotgun (WGS) entry which is preliminary data.</text>
</comment>
<sequence>MTRSRARRNTARTKLGFQKLIGLREKPNRSHHPPSIIVELVEIVSSANRSGDQVLACEHSTAHFVWERELNVTGALT</sequence>
<dbReference type="AlphaFoldDB" id="A0AAV8RXX6"/>
<proteinExistence type="predicted"/>
<reference evidence="1 2" key="1">
    <citation type="submission" date="2022-12" db="EMBL/GenBank/DDBJ databases">
        <title>Chromosome-scale assembly of the Ensete ventricosum genome.</title>
        <authorList>
            <person name="Dussert Y."/>
            <person name="Stocks J."/>
            <person name="Wendawek A."/>
            <person name="Woldeyes F."/>
            <person name="Nichols R.A."/>
            <person name="Borrell J.S."/>
        </authorList>
    </citation>
    <scope>NUCLEOTIDE SEQUENCE [LARGE SCALE GENOMIC DNA]</scope>
    <source>
        <strain evidence="2">cv. Maze</strain>
        <tissue evidence="1">Seeds</tissue>
    </source>
</reference>
<organism evidence="1 2">
    <name type="scientific">Ensete ventricosum</name>
    <name type="common">Abyssinian banana</name>
    <name type="synonym">Musa ensete</name>
    <dbReference type="NCBI Taxonomy" id="4639"/>
    <lineage>
        <taxon>Eukaryota</taxon>
        <taxon>Viridiplantae</taxon>
        <taxon>Streptophyta</taxon>
        <taxon>Embryophyta</taxon>
        <taxon>Tracheophyta</taxon>
        <taxon>Spermatophyta</taxon>
        <taxon>Magnoliopsida</taxon>
        <taxon>Liliopsida</taxon>
        <taxon>Zingiberales</taxon>
        <taxon>Musaceae</taxon>
        <taxon>Ensete</taxon>
    </lineage>
</organism>
<dbReference type="Proteomes" id="UP001222027">
    <property type="component" value="Unassembled WGS sequence"/>
</dbReference>
<keyword evidence="2" id="KW-1185">Reference proteome</keyword>
<dbReference type="EMBL" id="JAQQAF010000001">
    <property type="protein sequence ID" value="KAJ8511971.1"/>
    <property type="molecule type" value="Genomic_DNA"/>
</dbReference>
<name>A0AAV8RXX6_ENSVE</name>
<accession>A0AAV8RXX6</accession>